<organism evidence="1 2">
    <name type="scientific">Wallemia mellicola</name>
    <dbReference type="NCBI Taxonomy" id="1708541"/>
    <lineage>
        <taxon>Eukaryota</taxon>
        <taxon>Fungi</taxon>
        <taxon>Dikarya</taxon>
        <taxon>Basidiomycota</taxon>
        <taxon>Wallemiomycotina</taxon>
        <taxon>Wallemiomycetes</taxon>
        <taxon>Wallemiales</taxon>
        <taxon>Wallemiaceae</taxon>
        <taxon>Wallemia</taxon>
    </lineage>
</organism>
<proteinExistence type="predicted"/>
<dbReference type="PANTHER" id="PTHR15350">
    <property type="entry name" value="COP9 SIGNALOSOME COMPLEX SUBUNIT 7/DENDRITIC CELL PROTEIN GA17"/>
    <property type="match status" value="1"/>
</dbReference>
<dbReference type="InterPro" id="IPR045237">
    <property type="entry name" value="COPS7/eIF3m"/>
</dbReference>
<dbReference type="GO" id="GO:0005852">
    <property type="term" value="C:eukaryotic translation initiation factor 3 complex"/>
    <property type="evidence" value="ECO:0007669"/>
    <property type="project" value="TreeGrafter"/>
</dbReference>
<reference evidence="1 2" key="1">
    <citation type="submission" date="2019-03" db="EMBL/GenBank/DDBJ databases">
        <title>Sequencing 25 genomes of Wallemia mellicola.</title>
        <authorList>
            <person name="Gostincar C."/>
        </authorList>
    </citation>
    <scope>NUCLEOTIDE SEQUENCE [LARGE SCALE GENOMIC DNA]</scope>
    <source>
        <strain evidence="1 2">EXF-8738</strain>
    </source>
</reference>
<evidence type="ECO:0000313" key="2">
    <source>
        <dbReference type="Proteomes" id="UP000305647"/>
    </source>
</evidence>
<comment type="caution">
    <text evidence="1">The sequence shown here is derived from an EMBL/GenBank/DDBJ whole genome shotgun (WGS) entry which is preliminary data.</text>
</comment>
<dbReference type="EMBL" id="SPRO01000021">
    <property type="protein sequence ID" value="TIC30086.1"/>
    <property type="molecule type" value="Genomic_DNA"/>
</dbReference>
<evidence type="ECO:0008006" key="3">
    <source>
        <dbReference type="Google" id="ProtNLM"/>
    </source>
</evidence>
<protein>
    <recommendedName>
        <fullName evidence="3">PCI domain-containing protein</fullName>
    </recommendedName>
</protein>
<evidence type="ECO:0000313" key="1">
    <source>
        <dbReference type="EMBL" id="TIC30086.1"/>
    </source>
</evidence>
<accession>A0A4T0NKR2</accession>
<gene>
    <name evidence="1" type="ORF">E3Q10_02231</name>
</gene>
<dbReference type="AlphaFoldDB" id="A0A4T0NKR2"/>
<sequence length="363" mass="42386">MNYSFATDSSYEEHIQEIVGFLSRQLAENDKNNFIEIYQNKLIDLNQDKKVEILDSLLLDIKGLGLGSWSEIEGFFNLVGYLIVDLFEKSKVETTYKELINKLAITNSIDKKLLLYKVIYNLINNLSQEYSELRLESYKQLLELSIKNNDLQFVLQDYNLVSDLNDPHFFLTISNYYDQSNLNKESLDYLIKYLSFNENDNNQSKLLIKKVLEDKENFNLAQLLELKAIINVEQSTEFNLLSSIIKLNDDQFKKSIDQLDIDKEVVNHKYLLIKLNNYCSNFIGKDIAYDDISTNFRIEINRVELLLIELIKSGLTIARLNQSTKTFKVSHSNKLMIEQQDWLNIKTNLINIKSNLNKILNVL</sequence>
<name>A0A4T0NKR2_9BASI</name>
<dbReference type="PANTHER" id="PTHR15350:SF2">
    <property type="entry name" value="EUKARYOTIC TRANSLATION INITIATION FACTOR 3 SUBUNIT M"/>
    <property type="match status" value="1"/>
</dbReference>
<dbReference type="GO" id="GO:0002183">
    <property type="term" value="P:cytoplasmic translational initiation"/>
    <property type="evidence" value="ECO:0007669"/>
    <property type="project" value="TreeGrafter"/>
</dbReference>
<dbReference type="Proteomes" id="UP000305647">
    <property type="component" value="Unassembled WGS sequence"/>
</dbReference>